<reference evidence="10" key="1">
    <citation type="submission" date="2023-07" db="EMBL/GenBank/DDBJ databases">
        <title>Sequencing the genomes of 1000 actinobacteria strains.</title>
        <authorList>
            <person name="Klenk H.-P."/>
        </authorList>
    </citation>
    <scope>NUCLEOTIDE SEQUENCE</scope>
    <source>
        <strain evidence="10">DSM 45977</strain>
    </source>
</reference>
<evidence type="ECO:0000256" key="5">
    <source>
        <dbReference type="ARBA" id="ARBA00022801"/>
    </source>
</evidence>
<dbReference type="GO" id="GO:0009251">
    <property type="term" value="P:glucan catabolic process"/>
    <property type="evidence" value="ECO:0007669"/>
    <property type="project" value="TreeGrafter"/>
</dbReference>
<evidence type="ECO:0000259" key="9">
    <source>
        <dbReference type="Pfam" id="PF01915"/>
    </source>
</evidence>
<dbReference type="PANTHER" id="PTHR30620">
    <property type="entry name" value="PERIPLASMIC BETA-GLUCOSIDASE-RELATED"/>
    <property type="match status" value="1"/>
</dbReference>
<dbReference type="PANTHER" id="PTHR30620:SF16">
    <property type="entry name" value="LYSOSOMAL BETA GLUCOSIDASE"/>
    <property type="match status" value="1"/>
</dbReference>
<dbReference type="InterPro" id="IPR017853">
    <property type="entry name" value="GH"/>
</dbReference>
<feature type="region of interest" description="Disordered" evidence="7">
    <location>
        <begin position="50"/>
        <end position="72"/>
    </location>
</feature>
<evidence type="ECO:0000313" key="10">
    <source>
        <dbReference type="EMBL" id="MDR7304338.1"/>
    </source>
</evidence>
<evidence type="ECO:0000256" key="4">
    <source>
        <dbReference type="ARBA" id="ARBA00022729"/>
    </source>
</evidence>
<dbReference type="Gene3D" id="3.40.50.1700">
    <property type="entry name" value="Glycoside hydrolase family 3 C-terminal domain"/>
    <property type="match status" value="1"/>
</dbReference>
<dbReference type="Gene3D" id="3.20.20.300">
    <property type="entry name" value="Glycoside hydrolase, family 3, N-terminal domain"/>
    <property type="match status" value="1"/>
</dbReference>
<dbReference type="RefSeq" id="WP_310277939.1">
    <property type="nucleotide sequence ID" value="NZ_JAVDXW010000001.1"/>
</dbReference>
<dbReference type="InterPro" id="IPR001764">
    <property type="entry name" value="Glyco_hydro_3_N"/>
</dbReference>
<dbReference type="InterPro" id="IPR002772">
    <property type="entry name" value="Glyco_hydro_3_C"/>
</dbReference>
<dbReference type="EC" id="3.2.1.21" evidence="3"/>
<keyword evidence="4" id="KW-0732">Signal</keyword>
<gene>
    <name evidence="10" type="ORF">JOF55_004519</name>
</gene>
<dbReference type="GO" id="GO:0008422">
    <property type="term" value="F:beta-glucosidase activity"/>
    <property type="evidence" value="ECO:0007669"/>
    <property type="project" value="UniProtKB-EC"/>
</dbReference>
<name>A0AAE3ZG79_9ACTN</name>
<dbReference type="InterPro" id="IPR036881">
    <property type="entry name" value="Glyco_hydro_3_C_sf"/>
</dbReference>
<feature type="domain" description="Glycoside hydrolase family 3 C-terminal" evidence="9">
    <location>
        <begin position="437"/>
        <end position="638"/>
    </location>
</feature>
<dbReference type="SUPFAM" id="SSF51445">
    <property type="entry name" value="(Trans)glycosidases"/>
    <property type="match status" value="1"/>
</dbReference>
<proteinExistence type="inferred from homology"/>
<evidence type="ECO:0000259" key="8">
    <source>
        <dbReference type="Pfam" id="PF00933"/>
    </source>
</evidence>
<dbReference type="InterPro" id="IPR051915">
    <property type="entry name" value="Cellulose_Degrad_GH3"/>
</dbReference>
<keyword evidence="6 10" id="KW-0326">Glycosidase</keyword>
<evidence type="ECO:0000256" key="2">
    <source>
        <dbReference type="ARBA" id="ARBA00005336"/>
    </source>
</evidence>
<organism evidence="10 11">
    <name type="scientific">Haloactinomyces albus</name>
    <dbReference type="NCBI Taxonomy" id="1352928"/>
    <lineage>
        <taxon>Bacteria</taxon>
        <taxon>Bacillati</taxon>
        <taxon>Actinomycetota</taxon>
        <taxon>Actinomycetes</taxon>
        <taxon>Actinopolysporales</taxon>
        <taxon>Actinopolysporaceae</taxon>
        <taxon>Haloactinomyces</taxon>
    </lineage>
</organism>
<evidence type="ECO:0000256" key="6">
    <source>
        <dbReference type="ARBA" id="ARBA00023295"/>
    </source>
</evidence>
<dbReference type="Proteomes" id="UP001180845">
    <property type="component" value="Unassembled WGS sequence"/>
</dbReference>
<evidence type="ECO:0000256" key="3">
    <source>
        <dbReference type="ARBA" id="ARBA00012744"/>
    </source>
</evidence>
<comment type="catalytic activity">
    <reaction evidence="1">
        <text>Hydrolysis of terminal, non-reducing beta-D-glucosyl residues with release of beta-D-glucose.</text>
        <dbReference type="EC" id="3.2.1.21"/>
    </reaction>
</comment>
<keyword evidence="5 10" id="KW-0378">Hydrolase</keyword>
<dbReference type="AlphaFoldDB" id="A0AAE3ZG79"/>
<comment type="similarity">
    <text evidence="2">Belongs to the glycosyl hydrolase 3 family.</text>
</comment>
<accession>A0AAE3ZG79</accession>
<dbReference type="InterPro" id="IPR036962">
    <property type="entry name" value="Glyco_hydro_3_N_sf"/>
</dbReference>
<dbReference type="PRINTS" id="PR00133">
    <property type="entry name" value="GLHYDRLASE3"/>
</dbReference>
<protein>
    <recommendedName>
        <fullName evidence="3">beta-glucosidase</fullName>
        <ecNumber evidence="3">3.2.1.21</ecNumber>
    </recommendedName>
</protein>
<evidence type="ECO:0000256" key="7">
    <source>
        <dbReference type="SAM" id="MobiDB-lite"/>
    </source>
</evidence>
<evidence type="ECO:0000256" key="1">
    <source>
        <dbReference type="ARBA" id="ARBA00000448"/>
    </source>
</evidence>
<dbReference type="Pfam" id="PF01915">
    <property type="entry name" value="Glyco_hydro_3_C"/>
    <property type="match status" value="1"/>
</dbReference>
<dbReference type="Pfam" id="PF00933">
    <property type="entry name" value="Glyco_hydro_3"/>
    <property type="match status" value="1"/>
</dbReference>
<dbReference type="SUPFAM" id="SSF52279">
    <property type="entry name" value="Beta-D-glucan exohydrolase, C-terminal domain"/>
    <property type="match status" value="1"/>
</dbReference>
<dbReference type="EMBL" id="JAVDXW010000001">
    <property type="protein sequence ID" value="MDR7304338.1"/>
    <property type="molecule type" value="Genomic_DNA"/>
</dbReference>
<sequence>MKDIIEVEGKRFRDLNGNGRLDPYENWHLPAKVRAADLVRRMTLEEKAGLMQISSERSRGQSSSPSPTGEAVASIERRHLRYLIIRDDPTAEVLATRANEYQEIAEGTRLGIPVVFTSNPRNHINGEGTFGVSEAGGEFSTWPGELGLAATRDPALVKEFAQVAAAEWRASGIHKMYGYMADTATDPRWTRVSGTFGEHPGLAADMTTAIVEGFQGEELGKGSVSLTIKHFPGGGARSGGRDPHFAWGQNQLWPTEGSLSKYHLPPFQAAIEAGTTSIMPYYSKPVNEGSAQQLPKHLWYSEDQQFEEVAFAYNKSLLQGLLRDEMGFSGYVNSDSGVIDGKPWGVENLTEPERYAKAVKAGTNLFSDTNEPAPLIEAVNTGLLSESDLDPSVTFLLTEMFELGLFEDPYVDPQRAQRIADDPESQAKADKAHRKSVVLLRNDQDLLPITDKDVTDVKLYVEAFTEEGAAKASTALAERIAEYDPSITIVDTPEEATHALLSVRPSLSVFEDDTRGDPPSVELGKDSDTGIDVERIRALQSRVENTILQINMGNPWLINEIEPGADAVLATFSVKPEAIVDVLRGEYAPTGKLPLTVPAGKEAVESNASDVPGYAERPGYAYVDSAGNTYEYGFGLSYGR</sequence>
<feature type="domain" description="Glycoside hydrolase family 3 N-terminal" evidence="8">
    <location>
        <begin position="70"/>
        <end position="396"/>
    </location>
</feature>
<evidence type="ECO:0000313" key="11">
    <source>
        <dbReference type="Proteomes" id="UP001180845"/>
    </source>
</evidence>
<comment type="caution">
    <text evidence="10">The sequence shown here is derived from an EMBL/GenBank/DDBJ whole genome shotgun (WGS) entry which is preliminary data.</text>
</comment>
<keyword evidence="11" id="KW-1185">Reference proteome</keyword>